<evidence type="ECO:0000256" key="2">
    <source>
        <dbReference type="ARBA" id="ARBA00005189"/>
    </source>
</evidence>
<feature type="transmembrane region" description="Helical" evidence="9">
    <location>
        <begin position="21"/>
        <end position="39"/>
    </location>
</feature>
<keyword evidence="4" id="KW-0012">Acyltransferase</keyword>
<gene>
    <name evidence="12" type="ORF">RUM43_005126</name>
</gene>
<keyword evidence="3" id="KW-0808">Transferase</keyword>
<evidence type="ECO:0000259" key="11">
    <source>
        <dbReference type="Pfam" id="PF06974"/>
    </source>
</evidence>
<comment type="caution">
    <text evidence="12">The sequence shown here is derived from an EMBL/GenBank/DDBJ whole genome shotgun (WGS) entry which is preliminary data.</text>
</comment>
<dbReference type="GO" id="GO:0019432">
    <property type="term" value="P:triglyceride biosynthetic process"/>
    <property type="evidence" value="ECO:0007669"/>
    <property type="project" value="TreeGrafter"/>
</dbReference>
<keyword evidence="9" id="KW-1133">Transmembrane helix</keyword>
<comment type="catalytic activity">
    <reaction evidence="6">
        <text>a long chain fatty alcohol + a fatty acyl-CoA = a long-chain alcohol wax ester + CoA</text>
        <dbReference type="Rhea" id="RHEA:38443"/>
        <dbReference type="ChEBI" id="CHEBI:17135"/>
        <dbReference type="ChEBI" id="CHEBI:57287"/>
        <dbReference type="ChEBI" id="CHEBI:77636"/>
        <dbReference type="ChEBI" id="CHEBI:235323"/>
        <dbReference type="EC" id="2.3.1.75"/>
    </reaction>
</comment>
<dbReference type="InterPro" id="IPR009721">
    <property type="entry name" value="O-acyltransferase_WSD1_C"/>
</dbReference>
<dbReference type="AlphaFoldDB" id="A0AAN8XPD0"/>
<evidence type="ECO:0000259" key="10">
    <source>
        <dbReference type="Pfam" id="PF03007"/>
    </source>
</evidence>
<feature type="domain" description="O-acyltransferase WSD1 C-terminal" evidence="11">
    <location>
        <begin position="316"/>
        <end position="457"/>
    </location>
</feature>
<dbReference type="GO" id="GO:0005886">
    <property type="term" value="C:plasma membrane"/>
    <property type="evidence" value="ECO:0007669"/>
    <property type="project" value="TreeGrafter"/>
</dbReference>
<feature type="region of interest" description="Disordered" evidence="8">
    <location>
        <begin position="631"/>
        <end position="682"/>
    </location>
</feature>
<comment type="catalytic activity">
    <reaction evidence="7">
        <text>an acyl-CoA + a 1,2-diacyl-sn-glycerol = a triacyl-sn-glycerol + CoA</text>
        <dbReference type="Rhea" id="RHEA:10868"/>
        <dbReference type="ChEBI" id="CHEBI:17815"/>
        <dbReference type="ChEBI" id="CHEBI:57287"/>
        <dbReference type="ChEBI" id="CHEBI:58342"/>
        <dbReference type="ChEBI" id="CHEBI:64615"/>
        <dbReference type="EC" id="2.3.1.20"/>
    </reaction>
</comment>
<dbReference type="EMBL" id="JAWJWE010000002">
    <property type="protein sequence ID" value="KAK6643616.1"/>
    <property type="molecule type" value="Genomic_DNA"/>
</dbReference>
<evidence type="ECO:0000256" key="8">
    <source>
        <dbReference type="SAM" id="MobiDB-lite"/>
    </source>
</evidence>
<proteinExistence type="inferred from homology"/>
<organism evidence="12 13">
    <name type="scientific">Polyplax serrata</name>
    <name type="common">Common mouse louse</name>
    <dbReference type="NCBI Taxonomy" id="468196"/>
    <lineage>
        <taxon>Eukaryota</taxon>
        <taxon>Metazoa</taxon>
        <taxon>Ecdysozoa</taxon>
        <taxon>Arthropoda</taxon>
        <taxon>Hexapoda</taxon>
        <taxon>Insecta</taxon>
        <taxon>Pterygota</taxon>
        <taxon>Neoptera</taxon>
        <taxon>Paraneoptera</taxon>
        <taxon>Psocodea</taxon>
        <taxon>Troctomorpha</taxon>
        <taxon>Phthiraptera</taxon>
        <taxon>Anoplura</taxon>
        <taxon>Polyplacidae</taxon>
        <taxon>Polyplax</taxon>
    </lineage>
</organism>
<dbReference type="GO" id="GO:0004144">
    <property type="term" value="F:diacylglycerol O-acyltransferase activity"/>
    <property type="evidence" value="ECO:0007669"/>
    <property type="project" value="UniProtKB-EC"/>
</dbReference>
<dbReference type="PANTHER" id="PTHR31650:SF1">
    <property type="entry name" value="WAX ESTER SYNTHASE_DIACYLGLYCEROL ACYLTRANSFERASE 4-RELATED"/>
    <property type="match status" value="1"/>
</dbReference>
<keyword evidence="9" id="KW-0472">Membrane</keyword>
<evidence type="ECO:0000256" key="9">
    <source>
        <dbReference type="SAM" id="Phobius"/>
    </source>
</evidence>
<evidence type="ECO:0000256" key="6">
    <source>
        <dbReference type="ARBA" id="ARBA00047604"/>
    </source>
</evidence>
<dbReference type="GO" id="GO:0047196">
    <property type="term" value="F:long-chain-alcohol O-fatty-acyltransferase activity"/>
    <property type="evidence" value="ECO:0007669"/>
    <property type="project" value="UniProtKB-EC"/>
</dbReference>
<dbReference type="InterPro" id="IPR004255">
    <property type="entry name" value="O-acyltransferase_WSD1_N"/>
</dbReference>
<evidence type="ECO:0000256" key="4">
    <source>
        <dbReference type="ARBA" id="ARBA00023315"/>
    </source>
</evidence>
<evidence type="ECO:0000256" key="3">
    <source>
        <dbReference type="ARBA" id="ARBA00022679"/>
    </source>
</evidence>
<dbReference type="Proteomes" id="UP001372834">
    <property type="component" value="Unassembled WGS sequence"/>
</dbReference>
<name>A0AAN8XPD0_POLSC</name>
<keyword evidence="9" id="KW-0812">Transmembrane</keyword>
<evidence type="ECO:0000313" key="12">
    <source>
        <dbReference type="EMBL" id="KAK6643616.1"/>
    </source>
</evidence>
<comment type="similarity">
    <text evidence="5">In the N-terminal section; belongs to the long-chain O-acyltransferase family.</text>
</comment>
<protein>
    <recommendedName>
        <fullName evidence="14">Diacylglycerol O-acyltransferase</fullName>
    </recommendedName>
</protein>
<evidence type="ECO:0000256" key="7">
    <source>
        <dbReference type="ARBA" id="ARBA00048109"/>
    </source>
</evidence>
<reference evidence="12 13" key="1">
    <citation type="submission" date="2023-10" db="EMBL/GenBank/DDBJ databases">
        <title>Genomes of two closely related lineages of the louse Polyplax serrata with different host specificities.</title>
        <authorList>
            <person name="Martinu J."/>
            <person name="Tarabai H."/>
            <person name="Stefka J."/>
            <person name="Hypsa V."/>
        </authorList>
    </citation>
    <scope>NUCLEOTIDE SEQUENCE [LARGE SCALE GENOMIC DNA]</scope>
    <source>
        <strain evidence="12">HR10_N</strain>
    </source>
</reference>
<comment type="pathway">
    <text evidence="1">Glycerolipid metabolism; triacylglycerol biosynthesis.</text>
</comment>
<comment type="pathway">
    <text evidence="2">Lipid metabolism.</text>
</comment>
<evidence type="ECO:0000256" key="5">
    <source>
        <dbReference type="ARBA" id="ARBA00024360"/>
    </source>
</evidence>
<evidence type="ECO:0008006" key="14">
    <source>
        <dbReference type="Google" id="ProtNLM"/>
    </source>
</evidence>
<feature type="domain" description="O-acyltransferase WSD1-like N-terminal" evidence="10">
    <location>
        <begin position="99"/>
        <end position="230"/>
    </location>
</feature>
<dbReference type="PANTHER" id="PTHR31650">
    <property type="entry name" value="O-ACYLTRANSFERASE (WSD1-LIKE) FAMILY PROTEIN"/>
    <property type="match status" value="1"/>
</dbReference>
<accession>A0AAN8XPD0</accession>
<sequence length="729" mass="81242">MSCDYLRSAPIRRLPHPMEENPVWGIIGSIISSIIAVAISLPFLLVFLLVLPVYLSVKWLLLFIYCNRHGTNSAGPESVCGNDSRWLGTEWRSSVIHAVLVFEAKEGVNVDHFRRLLLKRVIPLYPRLTQRLIFLPLLAGVGNCWMTDAKFSIDQHVFTGPSFLSNEKDLQEYVSKLVADGLPEDKSPWQLQVFQSFGTNRDTVIILRVHQSVADGTALMRLLCHSLADAQIIEVPERPRSGSLAFCVDVFRACILGPLTLLLWIFCSEEDCNLLTHRSSWTGSVTVTWSASITLPKVVVPMDLRDSSATVRTTLGNKTSSVIMPLPVAVEGCVPRLWATRKTLDSLKTSVDPIILHVTTAALMSIGSTSFARHLVNYFTDRASLQFSSIPGPTSEVLLEGQSLKGIYPILPAQANLGISITTMTYADQVFVSVIAERALGPAAELILQYLEDQIEVLWNLLLNRRVPGVQESPTLYVKANMLESQGGESDSKFNLVQKDGDHYNELEEADKCLKVDAIKAEFSELVNELKRQSMVEVKKETEFKNSQVCLSPCSVSKTENIKGGKHFQKLTIGSDQGGKIITTLNDPTRLVANEQSQSLKRSQDCVIDVSDNGNSSLFNRELLSLTRKHKNDTEQECEERSDWDNRKDGTPTNSETKFSHSRKPGNFPDICGESSSKTVGPNELNYNFQDEKYLESYWEQSSFGIFEIKSDDRLEDSDESEIVGGVLI</sequence>
<evidence type="ECO:0000313" key="13">
    <source>
        <dbReference type="Proteomes" id="UP001372834"/>
    </source>
</evidence>
<dbReference type="Pfam" id="PF03007">
    <property type="entry name" value="WS_DGAT_cat"/>
    <property type="match status" value="1"/>
</dbReference>
<dbReference type="InterPro" id="IPR045034">
    <property type="entry name" value="O-acyltransferase_WSD1-like"/>
</dbReference>
<evidence type="ECO:0000256" key="1">
    <source>
        <dbReference type="ARBA" id="ARBA00004771"/>
    </source>
</evidence>
<dbReference type="Pfam" id="PF06974">
    <property type="entry name" value="WS_DGAT_C"/>
    <property type="match status" value="1"/>
</dbReference>
<feature type="compositionally biased region" description="Basic and acidic residues" evidence="8">
    <location>
        <begin position="639"/>
        <end position="650"/>
    </location>
</feature>